<proteinExistence type="predicted"/>
<keyword evidence="2" id="KW-1185">Reference proteome</keyword>
<evidence type="ECO:0000313" key="2">
    <source>
        <dbReference type="Proteomes" id="UP000315131"/>
    </source>
</evidence>
<dbReference type="EMBL" id="VHSF01000001">
    <property type="protein sequence ID" value="TRO67174.1"/>
    <property type="molecule type" value="Genomic_DNA"/>
</dbReference>
<comment type="caution">
    <text evidence="1">The sequence shown here is derived from an EMBL/GenBank/DDBJ whole genome shotgun (WGS) entry which is preliminary data.</text>
</comment>
<protein>
    <submittedName>
        <fullName evidence="1">Uncharacterized protein</fullName>
    </submittedName>
</protein>
<name>A0A550I877_9FLAO</name>
<evidence type="ECO:0000313" key="1">
    <source>
        <dbReference type="EMBL" id="TRO67174.1"/>
    </source>
</evidence>
<dbReference type="Proteomes" id="UP000315131">
    <property type="component" value="Unassembled WGS sequence"/>
</dbReference>
<dbReference type="OrthoDB" id="1099258at2"/>
<dbReference type="AlphaFoldDB" id="A0A550I877"/>
<accession>A0A550I877</accession>
<dbReference type="RefSeq" id="WP_143409954.1">
    <property type="nucleotide sequence ID" value="NZ_VHSF01000001.1"/>
</dbReference>
<dbReference type="Gene3D" id="3.10.450.360">
    <property type="match status" value="1"/>
</dbReference>
<gene>
    <name evidence="1" type="ORF">FGM01_04635</name>
</gene>
<organism evidence="1 2">
    <name type="scientific">Christiangramia sabulilitoris</name>
    <dbReference type="NCBI Taxonomy" id="2583991"/>
    <lineage>
        <taxon>Bacteria</taxon>
        <taxon>Pseudomonadati</taxon>
        <taxon>Bacteroidota</taxon>
        <taxon>Flavobacteriia</taxon>
        <taxon>Flavobacteriales</taxon>
        <taxon>Flavobacteriaceae</taxon>
        <taxon>Christiangramia</taxon>
    </lineage>
</organism>
<reference evidence="1 2" key="1">
    <citation type="submission" date="2019-06" db="EMBL/GenBank/DDBJ databases">
        <title>Gramella sabulilitoris sp. nov., isolated from a marine sand.</title>
        <authorList>
            <person name="Yoon J.-H."/>
        </authorList>
    </citation>
    <scope>NUCLEOTIDE SEQUENCE [LARGE SCALE GENOMIC DNA]</scope>
    <source>
        <strain evidence="1 2">HSMS-1</strain>
    </source>
</reference>
<sequence length="108" mass="12419">MKKIVWSMMTIGAMFFATQNIQAQEEEIEMETEMEIEDVQDEFTSVEVAALPQAVQDAIITDYNDAIVSEAWVKTTDEAMVYKIKLDIKGETKKVYIDQDGNWLEDED</sequence>
<dbReference type="SUPFAM" id="SSF160574">
    <property type="entry name" value="BT0923-like"/>
    <property type="match status" value="1"/>
</dbReference>